<dbReference type="Pfam" id="PF00923">
    <property type="entry name" value="TAL_FSA"/>
    <property type="match status" value="1"/>
</dbReference>
<dbReference type="InterPro" id="IPR001585">
    <property type="entry name" value="TAL/FSA"/>
</dbReference>
<comment type="caution">
    <text evidence="2">The sequence shown here is derived from an EMBL/GenBank/DDBJ whole genome shotgun (WGS) entry which is preliminary data.</text>
</comment>
<dbReference type="Proteomes" id="UP000228503">
    <property type="component" value="Unassembled WGS sequence"/>
</dbReference>
<evidence type="ECO:0000256" key="1">
    <source>
        <dbReference type="ARBA" id="ARBA00023270"/>
    </source>
</evidence>
<dbReference type="InterPro" id="IPR013785">
    <property type="entry name" value="Aldolase_TIM"/>
</dbReference>
<reference evidence="3" key="1">
    <citation type="submission" date="2017-09" db="EMBL/GenBank/DDBJ databases">
        <title>Depth-based differentiation of microbial function through sediment-hosted aquifers and enrichment of novel symbionts in the deep terrestrial subsurface.</title>
        <authorList>
            <person name="Probst A.J."/>
            <person name="Ladd B."/>
            <person name="Jarett J.K."/>
            <person name="Geller-Mcgrath D.E."/>
            <person name="Sieber C.M.K."/>
            <person name="Emerson J.B."/>
            <person name="Anantharaman K."/>
            <person name="Thomas B.C."/>
            <person name="Malmstrom R."/>
            <person name="Stieglmeier M."/>
            <person name="Klingl A."/>
            <person name="Woyke T."/>
            <person name="Ryan C.M."/>
            <person name="Banfield J.F."/>
        </authorList>
    </citation>
    <scope>NUCLEOTIDE SEQUENCE [LARGE SCALE GENOMIC DNA]</scope>
</reference>
<dbReference type="EMBL" id="PFOB01000033">
    <property type="protein sequence ID" value="PIZ63056.1"/>
    <property type="molecule type" value="Genomic_DNA"/>
</dbReference>
<sequence length="296" mass="33847">MSIKLPKIFLDSGNPDDTKKAKSLLGFLDGQTTNPSLVLKHPEAQKYIAEGKKFTQEELLNFYKQIIVELDTQLAGPISVETYADWETTSEEMLEQAHEMNKWGNNIYIKFPSIPAGIRAANEFVKTKGSVNMTLVFDQQQAAAAYAATMPTFKPAFISPFVGRLDDRGFKGLDILKNINKMYKEFDMKRNEKKAHIEVLSASIRHMTHFYGSIVNGADILTIPMTIIEQWIQEERFMPDESYRPDTTGLRSIIYKDLPYHDDYTMYPFEREEGSLLDEGLVKFAADWNSLLDTKM</sequence>
<keyword evidence="1" id="KW-0704">Schiff base</keyword>
<proteinExistence type="predicted"/>
<protein>
    <submittedName>
        <fullName evidence="2">Transaldolase</fullName>
    </submittedName>
</protein>
<dbReference type="AlphaFoldDB" id="A0A2M7TZ15"/>
<gene>
    <name evidence="2" type="ORF">COY16_02895</name>
</gene>
<dbReference type="SUPFAM" id="SSF51569">
    <property type="entry name" value="Aldolase"/>
    <property type="match status" value="1"/>
</dbReference>
<organism evidence="2 3">
    <name type="scientific">Candidatus Roizmanbacteria bacterium CG_4_10_14_0_2_um_filter_39_13</name>
    <dbReference type="NCBI Taxonomy" id="1974825"/>
    <lineage>
        <taxon>Bacteria</taxon>
        <taxon>Candidatus Roizmaniibacteriota</taxon>
    </lineage>
</organism>
<evidence type="ECO:0000313" key="3">
    <source>
        <dbReference type="Proteomes" id="UP000228503"/>
    </source>
</evidence>
<dbReference type="GO" id="GO:0005975">
    <property type="term" value="P:carbohydrate metabolic process"/>
    <property type="evidence" value="ECO:0007669"/>
    <property type="project" value="InterPro"/>
</dbReference>
<accession>A0A2M7TZ15</accession>
<name>A0A2M7TZ15_9BACT</name>
<evidence type="ECO:0000313" key="2">
    <source>
        <dbReference type="EMBL" id="PIZ63056.1"/>
    </source>
</evidence>
<dbReference type="Gene3D" id="3.20.20.70">
    <property type="entry name" value="Aldolase class I"/>
    <property type="match status" value="1"/>
</dbReference>
<dbReference type="PANTHER" id="PTHR10683">
    <property type="entry name" value="TRANSALDOLASE"/>
    <property type="match status" value="1"/>
</dbReference>